<dbReference type="RefSeq" id="WP_218193803.1">
    <property type="nucleotide sequence ID" value="NZ_CP054597.1"/>
</dbReference>
<dbReference type="Proteomes" id="UP001059822">
    <property type="component" value="Chromosome"/>
</dbReference>
<name>A0A9Q9F3U8_9RICK</name>
<dbReference type="Proteomes" id="UP001059985">
    <property type="component" value="Chromosome"/>
</dbReference>
<dbReference type="EMBL" id="CP089285">
    <property type="protein sequence ID" value="UTO56589.1"/>
    <property type="molecule type" value="Genomic_DNA"/>
</dbReference>
<evidence type="ECO:0000313" key="2">
    <source>
        <dbReference type="EMBL" id="UTO55669.1"/>
    </source>
</evidence>
<evidence type="ECO:0000313" key="4">
    <source>
        <dbReference type="Proteomes" id="UP001059822"/>
    </source>
</evidence>
<evidence type="ECO:0000313" key="5">
    <source>
        <dbReference type="Proteomes" id="UP001059985"/>
    </source>
</evidence>
<keyword evidence="1" id="KW-0812">Transmembrane</keyword>
<evidence type="ECO:0000256" key="1">
    <source>
        <dbReference type="SAM" id="Phobius"/>
    </source>
</evidence>
<accession>A0A9Q9F3U8</accession>
<keyword evidence="5" id="KW-1185">Reference proteome</keyword>
<reference evidence="2" key="1">
    <citation type="journal article" date="2022" name="Microorganisms">
        <title>Assembly and Comparison of Ca. Neoehrlichia mikurensis Genomes.</title>
        <authorList>
            <person name="Azagi T."/>
            <person name="Dirks R.P."/>
            <person name="Yebra-Pimentel E.S."/>
            <person name="Schaap P.J."/>
            <person name="Koehorst J.J."/>
            <person name="Esser H.J."/>
            <person name="Sprong H."/>
        </authorList>
    </citation>
    <scope>NUCLEOTIDE SEQUENCE</scope>
    <source>
        <strain evidence="3">18-2804</strain>
        <strain evidence="2">18-2837</strain>
    </source>
</reference>
<evidence type="ECO:0000313" key="3">
    <source>
        <dbReference type="EMBL" id="UTO56589.1"/>
    </source>
</evidence>
<sequence>MASIKFCVQLLIIVIVCAMGGWLYYYVHSKSVIELKANIINLYIKHRLSNIFPKSEISIQNTKLLWKKADENFMLLASNIVIDNSHLGVKISIPKFSLYSKIGILFLWGDFNFAYIDIPKVNINIDGVETSSNTVITNINSIKLLKKYFMKLVKLSIPTHVKDLTITNKTGESLLLDYLQIGIKKRYDSNVFSFTLGSNNSFMQLTLFEHYKGIISLNMTYNNFHTRLLRFLGFIDKRLLLYDSIDNILGNLNVVFDEYDNIKSADVNLQNINGSIPCVNTSICNVSNLSIQLNYNDDLLIVKDFSFFIDESNISVSGKLNTSKQDFGIDIKTHMVNTNVVCNYWPDMLYHKVKAWYCANVSNGNFSDVNATLNGNISDINDIILNYNISSYINNVSIMLDDHKFIKILKGKLLLDNENFAISSNSANFQGVDIVEGHVSMKMNDVNAVMYIKGQAIGNVRQLYKIAAGHSLLQFKENLIFGDVSTKFNFEIFNLANSKPVYHFKNINSKITSFAAKKIFDSFDINNATVNILLANNHLEVKTIGQMNNHEMNLSIIQDKEKAERFHYRFSGYLSSDNIKNFKVFGYNDFQGKAKANINWITNYSNANDILINGHLDVIDFNLGKKYFTINNQDGYVEFSALLQNRNDIKLTYANIIGKDIKIKLKGRVSKDVDLFIENVDVNAHIKSASNNLTVNLHGEFLDLSKVNFDTFFDKKPDKSNIHLNVRVKKILLKNNVMLQNATLSLNCNSRNCIGSKLNGYFSDNTVLNIEYSNIGLEIVSENAGSFLRAIDIMTTIEKGHLSFYMHLSNNAEETYGMFSLTNFYVVNASILAQILTLSSLKGILNTLNGQRIYFYHLNVPFTYKNHLIKIQESWMEGSELGISLSGDVNVKTKVFDVEGQIIPAYVINKIIWQTPVIGKLLTGGQSRGIIAIDYKVKGSDKEHDVSVNLMSILAPNLLKRVLKVFDNRMLQNTKMVG</sequence>
<protein>
    <submittedName>
        <fullName evidence="2">DUF3971 domain-containing protein</fullName>
    </submittedName>
</protein>
<proteinExistence type="predicted"/>
<dbReference type="AlphaFoldDB" id="A0A9Q9F3U8"/>
<gene>
    <name evidence="3" type="ORF">LUA81_01095</name>
    <name evidence="2" type="ORF">LUA82_01095</name>
</gene>
<keyword evidence="1" id="KW-1133">Transmembrane helix</keyword>
<feature type="transmembrane region" description="Helical" evidence="1">
    <location>
        <begin position="7"/>
        <end position="27"/>
    </location>
</feature>
<dbReference type="EMBL" id="CP089286">
    <property type="protein sequence ID" value="UTO55669.1"/>
    <property type="molecule type" value="Genomic_DNA"/>
</dbReference>
<keyword evidence="1" id="KW-0472">Membrane</keyword>
<organism evidence="2 4">
    <name type="scientific">Neoehrlichia mikurensis</name>
    <dbReference type="NCBI Taxonomy" id="89586"/>
    <lineage>
        <taxon>Bacteria</taxon>
        <taxon>Pseudomonadati</taxon>
        <taxon>Pseudomonadota</taxon>
        <taxon>Alphaproteobacteria</taxon>
        <taxon>Rickettsiales</taxon>
        <taxon>Anaplasmataceae</taxon>
        <taxon>Candidatus Neoehrlichia</taxon>
    </lineage>
</organism>